<evidence type="ECO:0000256" key="1">
    <source>
        <dbReference type="ARBA" id="ARBA00022481"/>
    </source>
</evidence>
<keyword evidence="5" id="KW-1185">Reference proteome</keyword>
<dbReference type="AlphaFoldDB" id="A0A4Y9T1N6"/>
<dbReference type="NCBIfam" id="TIGR02532">
    <property type="entry name" value="IV_pilin_GFxxxE"/>
    <property type="match status" value="1"/>
</dbReference>
<dbReference type="RefSeq" id="WP_135189193.1">
    <property type="nucleotide sequence ID" value="NZ_SPUM01000045.1"/>
</dbReference>
<dbReference type="InterPro" id="IPR000983">
    <property type="entry name" value="Bac_GSPG_pilin"/>
</dbReference>
<dbReference type="EMBL" id="SPUM01000045">
    <property type="protein sequence ID" value="TFW33153.1"/>
    <property type="molecule type" value="Genomic_DNA"/>
</dbReference>
<organism evidence="4 5">
    <name type="scientific">Massilia horti</name>
    <dbReference type="NCBI Taxonomy" id="2562153"/>
    <lineage>
        <taxon>Bacteria</taxon>
        <taxon>Pseudomonadati</taxon>
        <taxon>Pseudomonadota</taxon>
        <taxon>Betaproteobacteria</taxon>
        <taxon>Burkholderiales</taxon>
        <taxon>Oxalobacteraceae</taxon>
        <taxon>Telluria group</taxon>
        <taxon>Massilia</taxon>
    </lineage>
</organism>
<dbReference type="InterPro" id="IPR012902">
    <property type="entry name" value="N_methyl_site"/>
</dbReference>
<name>A0A4Y9T1N6_9BURK</name>
<protein>
    <submittedName>
        <fullName evidence="4">Type IV pilin protein</fullName>
    </submittedName>
</protein>
<dbReference type="OrthoDB" id="8592370at2"/>
<keyword evidence="1" id="KW-0488">Methylation</keyword>
<reference evidence="4 5" key="1">
    <citation type="submission" date="2019-03" db="EMBL/GenBank/DDBJ databases">
        <title>Draft genome of Massilia hortus sp. nov., a novel bacterial species of the Oxalobacteraceae family.</title>
        <authorList>
            <person name="Peta V."/>
            <person name="Raths R."/>
            <person name="Bucking H."/>
        </authorList>
    </citation>
    <scope>NUCLEOTIDE SEQUENCE [LARGE SCALE GENOMIC DNA]</scope>
    <source>
        <strain evidence="4 5">ONC3</strain>
    </source>
</reference>
<dbReference type="InterPro" id="IPR045584">
    <property type="entry name" value="Pilin-like"/>
</dbReference>
<dbReference type="Proteomes" id="UP000297258">
    <property type="component" value="Unassembled WGS sequence"/>
</dbReference>
<feature type="transmembrane region" description="Helical" evidence="3">
    <location>
        <begin position="12"/>
        <end position="35"/>
    </location>
</feature>
<dbReference type="InterPro" id="IPR031982">
    <property type="entry name" value="PilE-like"/>
</dbReference>
<evidence type="ECO:0000256" key="3">
    <source>
        <dbReference type="SAM" id="Phobius"/>
    </source>
</evidence>
<gene>
    <name evidence="4" type="ORF">E4O92_07790</name>
</gene>
<evidence type="ECO:0000256" key="2">
    <source>
        <dbReference type="SAM" id="MobiDB-lite"/>
    </source>
</evidence>
<sequence length="135" mass="14309">MNRFRFARRFSARGFTLVELMVCVAIIGLLATIAYPSYTKHLVRSNRSAAQAHLVDLAQAEAQYLADARSYADSVAGLNMTTPAAVSSKYTIEITVGEAPPTFTITAIPISGGSQAGDGALSIDSAGTRLPDGKW</sequence>
<dbReference type="PANTHER" id="PTHR30093:SF47">
    <property type="entry name" value="TYPE IV PILUS NON-CORE MINOR PILIN PILE"/>
    <property type="match status" value="1"/>
</dbReference>
<dbReference type="Gene3D" id="3.30.700.10">
    <property type="entry name" value="Glycoprotein, Type 4 Pilin"/>
    <property type="match status" value="1"/>
</dbReference>
<accession>A0A4Y9T1N6</accession>
<proteinExistence type="predicted"/>
<evidence type="ECO:0000313" key="5">
    <source>
        <dbReference type="Proteomes" id="UP000297258"/>
    </source>
</evidence>
<dbReference type="GO" id="GO:0015627">
    <property type="term" value="C:type II protein secretion system complex"/>
    <property type="evidence" value="ECO:0007669"/>
    <property type="project" value="InterPro"/>
</dbReference>
<dbReference type="GO" id="GO:0043683">
    <property type="term" value="P:type IV pilus assembly"/>
    <property type="evidence" value="ECO:0007669"/>
    <property type="project" value="InterPro"/>
</dbReference>
<comment type="caution">
    <text evidence="4">The sequence shown here is derived from an EMBL/GenBank/DDBJ whole genome shotgun (WGS) entry which is preliminary data.</text>
</comment>
<dbReference type="GO" id="GO:0015628">
    <property type="term" value="P:protein secretion by the type II secretion system"/>
    <property type="evidence" value="ECO:0007669"/>
    <property type="project" value="InterPro"/>
</dbReference>
<dbReference type="PANTHER" id="PTHR30093">
    <property type="entry name" value="GENERAL SECRETION PATHWAY PROTEIN G"/>
    <property type="match status" value="1"/>
</dbReference>
<keyword evidence="3" id="KW-1133">Transmembrane helix</keyword>
<keyword evidence="3" id="KW-0472">Membrane</keyword>
<dbReference type="Pfam" id="PF07963">
    <property type="entry name" value="N_methyl"/>
    <property type="match status" value="1"/>
</dbReference>
<feature type="region of interest" description="Disordered" evidence="2">
    <location>
        <begin position="114"/>
        <end position="135"/>
    </location>
</feature>
<evidence type="ECO:0000313" key="4">
    <source>
        <dbReference type="EMBL" id="TFW33153.1"/>
    </source>
</evidence>
<dbReference type="PRINTS" id="PR00813">
    <property type="entry name" value="BCTERIALGSPG"/>
</dbReference>
<dbReference type="SUPFAM" id="SSF54523">
    <property type="entry name" value="Pili subunits"/>
    <property type="match status" value="1"/>
</dbReference>
<keyword evidence="3" id="KW-0812">Transmembrane</keyword>
<dbReference type="Pfam" id="PF16732">
    <property type="entry name" value="ComP_DUS"/>
    <property type="match status" value="1"/>
</dbReference>